<evidence type="ECO:0000256" key="2">
    <source>
        <dbReference type="ARBA" id="ARBA00022737"/>
    </source>
</evidence>
<sequence length="634" mass="72858">MSTRYIPMRKMWIIRRGLNQLNLSYLLGAFLNSVSFRKTHLTKSMFSFNLDPITENLTSPLSYCNQTFSNFSTIICSNSTVPITRKVVSCDGCASEEDDDVNDSEVDVTSEGDNEPISRNLNELVLKYENFNHDVEVVRGILGCKRSNSSEAEGSNETCNVINYTSMKNKLNQCGVILTSELVVEVLSRTRNNWEAAFTFFSWAGKQPGYTPSLREYHSMISILAKRRKFDTAWALIDEMRGGRNGPSMVTPDTLLIMLRRYCALHDVGSAINTFHAFKRFDFHVGIGEFQKFLAALCRYKNVQDAEHLLFSNRNTFPFETKSFNIILNGWCNVIGSPREAKRFWRLMIEQRIKLDVVSYSSIMSSYSKSNKLKEVLWMYDKMKRMGIAPDRKVYNAVIHALAKGGLVKESVNVLKTMADNGIAPNAVTYNSLIKPLCKARRHGDAQKMFDEMLQQGLQPTIRTYHAFMRIQRTGEDIFMLMDKMKETGCPPNKDTYIMLIRKFCRWCQLENVFRLWGQMRENGLNDDTSSYVVLIHGLFLNGKLEEAYQIYLEMKERSLLPDAKTDELIQTWLANKTMAESKTVDSEVSSEEMGHAARRASVIASKFEEGRNFWKNPETRKAVKERGYSFWKQ</sequence>
<feature type="repeat" description="PPR" evidence="3">
    <location>
        <begin position="426"/>
        <end position="460"/>
    </location>
</feature>
<comment type="caution">
    <text evidence="4">The sequence shown here is derived from an EMBL/GenBank/DDBJ whole genome shotgun (WGS) entry which is preliminary data.</text>
</comment>
<feature type="repeat" description="PPR" evidence="3">
    <location>
        <begin position="528"/>
        <end position="562"/>
    </location>
</feature>
<reference evidence="4" key="1">
    <citation type="submission" date="2023-05" db="EMBL/GenBank/DDBJ databases">
        <title>Nepenthes gracilis genome sequencing.</title>
        <authorList>
            <person name="Fukushima K."/>
        </authorList>
    </citation>
    <scope>NUCLEOTIDE SEQUENCE</scope>
    <source>
        <strain evidence="4">SING2019-196</strain>
    </source>
</reference>
<dbReference type="Gene3D" id="1.25.40.10">
    <property type="entry name" value="Tetratricopeptide repeat domain"/>
    <property type="match status" value="3"/>
</dbReference>
<evidence type="ECO:0000256" key="3">
    <source>
        <dbReference type="PROSITE-ProRule" id="PRU00708"/>
    </source>
</evidence>
<name>A0AAD3SL41_NEPGR</name>
<evidence type="ECO:0000256" key="1">
    <source>
        <dbReference type="ARBA" id="ARBA00007626"/>
    </source>
</evidence>
<accession>A0AAD3SL41</accession>
<organism evidence="4 5">
    <name type="scientific">Nepenthes gracilis</name>
    <name type="common">Slender pitcher plant</name>
    <dbReference type="NCBI Taxonomy" id="150966"/>
    <lineage>
        <taxon>Eukaryota</taxon>
        <taxon>Viridiplantae</taxon>
        <taxon>Streptophyta</taxon>
        <taxon>Embryophyta</taxon>
        <taxon>Tracheophyta</taxon>
        <taxon>Spermatophyta</taxon>
        <taxon>Magnoliopsida</taxon>
        <taxon>eudicotyledons</taxon>
        <taxon>Gunneridae</taxon>
        <taxon>Pentapetalae</taxon>
        <taxon>Caryophyllales</taxon>
        <taxon>Nepenthaceae</taxon>
        <taxon>Nepenthes</taxon>
    </lineage>
</organism>
<dbReference type="PANTHER" id="PTHR47939">
    <property type="entry name" value="MEMBRANE-ASSOCIATED SALT-INDUCIBLE PROTEIN-LIKE"/>
    <property type="match status" value="1"/>
</dbReference>
<evidence type="ECO:0000313" key="4">
    <source>
        <dbReference type="EMBL" id="GMH13208.1"/>
    </source>
</evidence>
<feature type="repeat" description="PPR" evidence="3">
    <location>
        <begin position="493"/>
        <end position="527"/>
    </location>
</feature>
<evidence type="ECO:0000313" key="5">
    <source>
        <dbReference type="Proteomes" id="UP001279734"/>
    </source>
</evidence>
<feature type="repeat" description="PPR" evidence="3">
    <location>
        <begin position="391"/>
        <end position="425"/>
    </location>
</feature>
<feature type="repeat" description="PPR" evidence="3">
    <location>
        <begin position="356"/>
        <end position="390"/>
    </location>
</feature>
<feature type="repeat" description="PPR" evidence="3">
    <location>
        <begin position="320"/>
        <end position="355"/>
    </location>
</feature>
<dbReference type="InterPro" id="IPR050667">
    <property type="entry name" value="PPR-containing_protein"/>
</dbReference>
<feature type="repeat" description="PPR" evidence="3">
    <location>
        <begin position="213"/>
        <end position="247"/>
    </location>
</feature>
<dbReference type="PROSITE" id="PS51375">
    <property type="entry name" value="PPR"/>
    <property type="match status" value="7"/>
</dbReference>
<dbReference type="Pfam" id="PF13041">
    <property type="entry name" value="PPR_2"/>
    <property type="match status" value="3"/>
</dbReference>
<comment type="similarity">
    <text evidence="1">Belongs to the PPR family. P subfamily.</text>
</comment>
<dbReference type="InterPro" id="IPR002885">
    <property type="entry name" value="PPR_rpt"/>
</dbReference>
<dbReference type="EMBL" id="BSYO01000012">
    <property type="protein sequence ID" value="GMH13208.1"/>
    <property type="molecule type" value="Genomic_DNA"/>
</dbReference>
<keyword evidence="2" id="KW-0677">Repeat</keyword>
<dbReference type="NCBIfam" id="TIGR00756">
    <property type="entry name" value="PPR"/>
    <property type="match status" value="6"/>
</dbReference>
<dbReference type="InterPro" id="IPR011990">
    <property type="entry name" value="TPR-like_helical_dom_sf"/>
</dbReference>
<keyword evidence="5" id="KW-1185">Reference proteome</keyword>
<dbReference type="PANTHER" id="PTHR47939:SF5">
    <property type="entry name" value="PENTACOTRIPEPTIDE-REPEAT REGION OF PRORP DOMAIN-CONTAINING PROTEIN"/>
    <property type="match status" value="1"/>
</dbReference>
<dbReference type="AlphaFoldDB" id="A0AAD3SL41"/>
<dbReference type="Pfam" id="PF01535">
    <property type="entry name" value="PPR"/>
    <property type="match status" value="2"/>
</dbReference>
<proteinExistence type="inferred from homology"/>
<dbReference type="Proteomes" id="UP001279734">
    <property type="component" value="Unassembled WGS sequence"/>
</dbReference>
<gene>
    <name evidence="4" type="ORF">Nepgr_015049</name>
</gene>
<evidence type="ECO:0008006" key="6">
    <source>
        <dbReference type="Google" id="ProtNLM"/>
    </source>
</evidence>
<protein>
    <recommendedName>
        <fullName evidence="6">Pentatricopeptide repeat-containing protein</fullName>
    </recommendedName>
</protein>